<evidence type="ECO:0000256" key="1">
    <source>
        <dbReference type="SAM" id="SignalP"/>
    </source>
</evidence>
<comment type="caution">
    <text evidence="2">The sequence shown here is derived from an EMBL/GenBank/DDBJ whole genome shotgun (WGS) entry which is preliminary data.</text>
</comment>
<keyword evidence="1" id="KW-0732">Signal</keyword>
<protein>
    <submittedName>
        <fullName evidence="2">Uncharacterized protein</fullName>
    </submittedName>
</protein>
<gene>
    <name evidence="2" type="ORF">C8J55DRAFT_488574</name>
</gene>
<evidence type="ECO:0000313" key="2">
    <source>
        <dbReference type="EMBL" id="KAJ4483062.1"/>
    </source>
</evidence>
<accession>A0A9W9AJG8</accession>
<feature type="signal peptide" evidence="1">
    <location>
        <begin position="1"/>
        <end position="19"/>
    </location>
</feature>
<organism evidence="2 3">
    <name type="scientific">Lentinula lateritia</name>
    <dbReference type="NCBI Taxonomy" id="40482"/>
    <lineage>
        <taxon>Eukaryota</taxon>
        <taxon>Fungi</taxon>
        <taxon>Dikarya</taxon>
        <taxon>Basidiomycota</taxon>
        <taxon>Agaricomycotina</taxon>
        <taxon>Agaricomycetes</taxon>
        <taxon>Agaricomycetidae</taxon>
        <taxon>Agaricales</taxon>
        <taxon>Marasmiineae</taxon>
        <taxon>Omphalotaceae</taxon>
        <taxon>Lentinula</taxon>
    </lineage>
</organism>
<sequence>MHLNTCVSILLGLALCLKAAPSTGHAKVSFVEHSNHKFGATEVDRIHRYIRDGVIFAKLASGDNKIDIPTDIPDANWIAFEIESSSPHCAPKTCKGVLYWDFWDALDRREAVMEIRDQHGIVMAEIGPGPKDNPTLNPQDAQKIYFDGTYEDPKGVHKKSYSVKS</sequence>
<dbReference type="EMBL" id="JANVFS010000013">
    <property type="protein sequence ID" value="KAJ4483062.1"/>
    <property type="molecule type" value="Genomic_DNA"/>
</dbReference>
<feature type="chain" id="PRO_5040737922" evidence="1">
    <location>
        <begin position="20"/>
        <end position="165"/>
    </location>
</feature>
<proteinExistence type="predicted"/>
<name>A0A9W9AJG8_9AGAR</name>
<reference evidence="2" key="1">
    <citation type="submission" date="2022-08" db="EMBL/GenBank/DDBJ databases">
        <authorList>
            <consortium name="DOE Joint Genome Institute"/>
            <person name="Min B."/>
            <person name="Riley R."/>
            <person name="Sierra-Patev S."/>
            <person name="Naranjo-Ortiz M."/>
            <person name="Looney B."/>
            <person name="Konkel Z."/>
            <person name="Slot J.C."/>
            <person name="Sakamoto Y."/>
            <person name="Steenwyk J.L."/>
            <person name="Rokas A."/>
            <person name="Carro J."/>
            <person name="Camarero S."/>
            <person name="Ferreira P."/>
            <person name="Molpeceres G."/>
            <person name="Ruiz-Duenas F.J."/>
            <person name="Serrano A."/>
            <person name="Henrissat B."/>
            <person name="Drula E."/>
            <person name="Hughes K.W."/>
            <person name="Mata J.L."/>
            <person name="Ishikawa N.K."/>
            <person name="Vargas-Isla R."/>
            <person name="Ushijima S."/>
            <person name="Smith C.A."/>
            <person name="Ahrendt S."/>
            <person name="Andreopoulos W."/>
            <person name="He G."/>
            <person name="Labutti K."/>
            <person name="Lipzen A."/>
            <person name="Ng V."/>
            <person name="Sandor L."/>
            <person name="Barry K."/>
            <person name="Martinez A.T."/>
            <person name="Xiao Y."/>
            <person name="Gibbons J.G."/>
            <person name="Terashima K."/>
            <person name="Hibbett D.S."/>
            <person name="Grigoriev I.V."/>
        </authorList>
    </citation>
    <scope>NUCLEOTIDE SEQUENCE</scope>
    <source>
        <strain evidence="2">Sp2 HRB7682 ss15</strain>
    </source>
</reference>
<dbReference type="AlphaFoldDB" id="A0A9W9AJG8"/>
<dbReference type="Proteomes" id="UP001150238">
    <property type="component" value="Unassembled WGS sequence"/>
</dbReference>
<reference evidence="2" key="2">
    <citation type="journal article" date="2023" name="Proc. Natl. Acad. Sci. U.S.A.">
        <title>A global phylogenomic analysis of the shiitake genus Lentinula.</title>
        <authorList>
            <person name="Sierra-Patev S."/>
            <person name="Min B."/>
            <person name="Naranjo-Ortiz M."/>
            <person name="Looney B."/>
            <person name="Konkel Z."/>
            <person name="Slot J.C."/>
            <person name="Sakamoto Y."/>
            <person name="Steenwyk J.L."/>
            <person name="Rokas A."/>
            <person name="Carro J."/>
            <person name="Camarero S."/>
            <person name="Ferreira P."/>
            <person name="Molpeceres G."/>
            <person name="Ruiz-Duenas F.J."/>
            <person name="Serrano A."/>
            <person name="Henrissat B."/>
            <person name="Drula E."/>
            <person name="Hughes K.W."/>
            <person name="Mata J.L."/>
            <person name="Ishikawa N.K."/>
            <person name="Vargas-Isla R."/>
            <person name="Ushijima S."/>
            <person name="Smith C.A."/>
            <person name="Donoghue J."/>
            <person name="Ahrendt S."/>
            <person name="Andreopoulos W."/>
            <person name="He G."/>
            <person name="LaButti K."/>
            <person name="Lipzen A."/>
            <person name="Ng V."/>
            <person name="Riley R."/>
            <person name="Sandor L."/>
            <person name="Barry K."/>
            <person name="Martinez A.T."/>
            <person name="Xiao Y."/>
            <person name="Gibbons J.G."/>
            <person name="Terashima K."/>
            <person name="Grigoriev I.V."/>
            <person name="Hibbett D."/>
        </authorList>
    </citation>
    <scope>NUCLEOTIDE SEQUENCE</scope>
    <source>
        <strain evidence="2">Sp2 HRB7682 ss15</strain>
    </source>
</reference>
<evidence type="ECO:0000313" key="3">
    <source>
        <dbReference type="Proteomes" id="UP001150238"/>
    </source>
</evidence>